<dbReference type="InterPro" id="IPR027417">
    <property type="entry name" value="P-loop_NTPase"/>
</dbReference>
<evidence type="ECO:0000256" key="3">
    <source>
        <dbReference type="ARBA" id="ARBA00022821"/>
    </source>
</evidence>
<dbReference type="PANTHER" id="PTHR33463:SF198">
    <property type="entry name" value="RPP4C3"/>
    <property type="match status" value="1"/>
</dbReference>
<comment type="caution">
    <text evidence="6">The sequence shown here is derived from an EMBL/GenBank/DDBJ whole genome shotgun (WGS) entry which is preliminary data.</text>
</comment>
<dbReference type="Gene3D" id="3.40.50.300">
    <property type="entry name" value="P-loop containing nucleotide triphosphate hydrolases"/>
    <property type="match status" value="1"/>
</dbReference>
<dbReference type="InterPro" id="IPR042197">
    <property type="entry name" value="Apaf_helical"/>
</dbReference>
<evidence type="ECO:0000256" key="4">
    <source>
        <dbReference type="ARBA" id="ARBA00022840"/>
    </source>
</evidence>
<evidence type="ECO:0000313" key="7">
    <source>
        <dbReference type="Proteomes" id="UP001187192"/>
    </source>
</evidence>
<dbReference type="Gene3D" id="1.10.8.430">
    <property type="entry name" value="Helical domain of apoptotic protease-activating factors"/>
    <property type="match status" value="1"/>
</dbReference>
<dbReference type="GO" id="GO:0005524">
    <property type="term" value="F:ATP binding"/>
    <property type="evidence" value="ECO:0007669"/>
    <property type="project" value="UniProtKB-KW"/>
</dbReference>
<sequence length="624" mass="70541">MLKTNVKKALSLHNLQKQLPEHEKRAYKQSEAWSFVIGIGTSIVGKAAEYIVEPVARQIGYLFYYKSNVVNLKTQIQGLKYAKERIQHSIDEAIRNGEEIEGDVQNWQSKADKITAEAETLLPRDEGQASASTERCQRPCDRSLRDEWCGKTVLVKEVASHAKNGTLFSQVIQTTVSQTPDYKRIQQEVAENLDLKFQEDTLSVRAEQLQKRLRKEKKILLILDDIWSELDLDAIGISFADDLQNTNDVEVGRSNLFNQTVGDLMKELDFQTLGAQIVKECASLPLAISTVANALKNKNVAIWKDALQELRASNPTNIKGMHEKSTRRGEYENLPIDDLWRSYGVGLNLFQGINKLEDARNRVLTLVENLRTSSLLLDGYRVGFVKMHDVVCDVALTIASEEKDMYDIKHVGELEVILKKNRLKDMTAISLCCNDKDNNIARVGELRNLEILYISGHYVEVVPKKLGQLTRLRSLHLSNCGNVKEIEPGVISNLVRLEELSIGVSSFPSLWIEEVTDGRNNVCLTELKNLQHLTTLKLNIPDANFLPRDLFTDKLSRFDIHVGSPKYYFGFGREDRSRLLDPNDVRKSLIELSGLKFLLSRAEELLISKLHGVNGADALSSLNR</sequence>
<keyword evidence="7" id="KW-1185">Reference proteome</keyword>
<evidence type="ECO:0000313" key="6">
    <source>
        <dbReference type="EMBL" id="GMN24899.1"/>
    </source>
</evidence>
<dbReference type="Gene3D" id="3.80.10.10">
    <property type="entry name" value="Ribonuclease Inhibitor"/>
    <property type="match status" value="1"/>
</dbReference>
<comment type="similarity">
    <text evidence="1">Belongs to the disease resistance NB-LRR family.</text>
</comment>
<dbReference type="SUPFAM" id="SSF52540">
    <property type="entry name" value="P-loop containing nucleoside triphosphate hydrolases"/>
    <property type="match status" value="1"/>
</dbReference>
<feature type="domain" description="NB-ARC" evidence="5">
    <location>
        <begin position="149"/>
        <end position="244"/>
    </location>
</feature>
<dbReference type="PRINTS" id="PR00364">
    <property type="entry name" value="DISEASERSIST"/>
</dbReference>
<dbReference type="EMBL" id="BTGU01000001">
    <property type="protein sequence ID" value="GMN24899.1"/>
    <property type="molecule type" value="Genomic_DNA"/>
</dbReference>
<protein>
    <recommendedName>
        <fullName evidence="5">NB-ARC domain-containing protein</fullName>
    </recommendedName>
</protein>
<keyword evidence="3" id="KW-0611">Plant defense</keyword>
<dbReference type="Proteomes" id="UP001187192">
    <property type="component" value="Unassembled WGS sequence"/>
</dbReference>
<dbReference type="GO" id="GO:0043531">
    <property type="term" value="F:ADP binding"/>
    <property type="evidence" value="ECO:0007669"/>
    <property type="project" value="InterPro"/>
</dbReference>
<dbReference type="InterPro" id="IPR032675">
    <property type="entry name" value="LRR_dom_sf"/>
</dbReference>
<dbReference type="SUPFAM" id="SSF52058">
    <property type="entry name" value="L domain-like"/>
    <property type="match status" value="1"/>
</dbReference>
<name>A0AA87YW44_FICCA</name>
<evidence type="ECO:0000259" key="5">
    <source>
        <dbReference type="Pfam" id="PF00931"/>
    </source>
</evidence>
<evidence type="ECO:0000256" key="1">
    <source>
        <dbReference type="ARBA" id="ARBA00008894"/>
    </source>
</evidence>
<keyword evidence="2" id="KW-0547">Nucleotide-binding</keyword>
<dbReference type="PANTHER" id="PTHR33463">
    <property type="entry name" value="NB-ARC DOMAIN-CONTAINING PROTEIN-RELATED"/>
    <property type="match status" value="1"/>
</dbReference>
<proteinExistence type="inferred from homology"/>
<accession>A0AA87YW44</accession>
<dbReference type="InterPro" id="IPR002182">
    <property type="entry name" value="NB-ARC"/>
</dbReference>
<keyword evidence="4" id="KW-0067">ATP-binding</keyword>
<reference evidence="6" key="1">
    <citation type="submission" date="2023-07" db="EMBL/GenBank/DDBJ databases">
        <title>draft genome sequence of fig (Ficus carica).</title>
        <authorList>
            <person name="Takahashi T."/>
            <person name="Nishimura K."/>
        </authorList>
    </citation>
    <scope>NUCLEOTIDE SEQUENCE</scope>
</reference>
<dbReference type="GO" id="GO:0006952">
    <property type="term" value="P:defense response"/>
    <property type="evidence" value="ECO:0007669"/>
    <property type="project" value="UniProtKB-KW"/>
</dbReference>
<evidence type="ECO:0000256" key="2">
    <source>
        <dbReference type="ARBA" id="ARBA00022741"/>
    </source>
</evidence>
<organism evidence="6 7">
    <name type="scientific">Ficus carica</name>
    <name type="common">Common fig</name>
    <dbReference type="NCBI Taxonomy" id="3494"/>
    <lineage>
        <taxon>Eukaryota</taxon>
        <taxon>Viridiplantae</taxon>
        <taxon>Streptophyta</taxon>
        <taxon>Embryophyta</taxon>
        <taxon>Tracheophyta</taxon>
        <taxon>Spermatophyta</taxon>
        <taxon>Magnoliopsida</taxon>
        <taxon>eudicotyledons</taxon>
        <taxon>Gunneridae</taxon>
        <taxon>Pentapetalae</taxon>
        <taxon>rosids</taxon>
        <taxon>fabids</taxon>
        <taxon>Rosales</taxon>
        <taxon>Moraceae</taxon>
        <taxon>Ficeae</taxon>
        <taxon>Ficus</taxon>
    </lineage>
</organism>
<dbReference type="InterPro" id="IPR050905">
    <property type="entry name" value="Plant_NBS-LRR"/>
</dbReference>
<gene>
    <name evidence="6" type="ORF">TIFTF001_000738</name>
</gene>
<dbReference type="AlphaFoldDB" id="A0AA87YW44"/>
<dbReference type="Pfam" id="PF00931">
    <property type="entry name" value="NB-ARC"/>
    <property type="match status" value="1"/>
</dbReference>